<name>A0A6I8MB89_9CORY</name>
<reference evidence="2 3" key="1">
    <citation type="submission" date="2019-11" db="EMBL/GenBank/DDBJ databases">
        <authorList>
            <person name="Brisse S."/>
        </authorList>
    </citation>
    <scope>NUCLEOTIDE SEQUENCE [LARGE SCALE GENOMIC DNA]</scope>
    <source>
        <strain evidence="2">FRC0190</strain>
    </source>
</reference>
<proteinExistence type="predicted"/>
<organism evidence="2 3">
    <name type="scientific">Corynebacterium rouxii</name>
    <dbReference type="NCBI Taxonomy" id="2719119"/>
    <lineage>
        <taxon>Bacteria</taxon>
        <taxon>Bacillati</taxon>
        <taxon>Actinomycetota</taxon>
        <taxon>Actinomycetes</taxon>
        <taxon>Mycobacteriales</taxon>
        <taxon>Corynebacteriaceae</taxon>
        <taxon>Corynebacterium</taxon>
    </lineage>
</organism>
<accession>A0A6I8MB89</accession>
<dbReference type="Proteomes" id="UP000423525">
    <property type="component" value="Chromosome"/>
</dbReference>
<dbReference type="EMBL" id="LR738855">
    <property type="protein sequence ID" value="VZH84754.1"/>
    <property type="molecule type" value="Genomic_DNA"/>
</dbReference>
<dbReference type="EMBL" id="LR738855">
    <property type="protein sequence ID" value="VZH85172.1"/>
    <property type="molecule type" value="Genomic_DNA"/>
</dbReference>
<protein>
    <submittedName>
        <fullName evidence="2">Uncharacterized protein</fullName>
    </submittedName>
</protein>
<gene>
    <name evidence="1" type="ORF">FRC0190_00757</name>
    <name evidence="2" type="ORF">FRC0190_01152</name>
</gene>
<dbReference type="KEGG" id="crf:FRC0190_00757"/>
<dbReference type="KEGG" id="crf:FRC0190_01152"/>
<sequence>MPDTAQQTRETLSYLHYHPTGDTLNNAIYFCSLHTMLLLGHISTSHLNALLRFQIWPINPLV</sequence>
<evidence type="ECO:0000313" key="3">
    <source>
        <dbReference type="Proteomes" id="UP000423525"/>
    </source>
</evidence>
<evidence type="ECO:0000313" key="2">
    <source>
        <dbReference type="EMBL" id="VZH85172.1"/>
    </source>
</evidence>
<evidence type="ECO:0000313" key="1">
    <source>
        <dbReference type="EMBL" id="VZH84754.1"/>
    </source>
</evidence>
<dbReference type="AlphaFoldDB" id="A0A6I8MB89"/>